<sequence length="265" mass="27625">ASVITSAPVIHSDVFKRDIATCGFIRGNSALPLTCPQNYNCITTFRFVLAFGCCNNIECLDNWATCREYGQNNCMGVNLDEAVCSSIYGSILKCSQEAPHCFRYARTSALGATDTFYSYSCGSATQDVLVLATATNGAVQTPASNPTGLGGSPLGSIPSLLPTASTGTGSTSNSPTTGSVNNSPLSTTAIALSAVAGVILLSIALILGYCCCWRKRLVQNTALVDAKRTTQLPYQITNPSATGPRAISEWSVSVPPGSNPSIARS</sequence>
<dbReference type="Proteomes" id="UP000799779">
    <property type="component" value="Unassembled WGS sequence"/>
</dbReference>
<feature type="non-terminal residue" evidence="2">
    <location>
        <position position="1"/>
    </location>
</feature>
<proteinExistence type="predicted"/>
<feature type="non-terminal residue" evidence="2">
    <location>
        <position position="265"/>
    </location>
</feature>
<keyword evidence="1" id="KW-1133">Transmembrane helix</keyword>
<keyword evidence="3" id="KW-1185">Reference proteome</keyword>
<reference evidence="2" key="1">
    <citation type="journal article" date="2020" name="Stud. Mycol.">
        <title>101 Dothideomycetes genomes: a test case for predicting lifestyles and emergence of pathogens.</title>
        <authorList>
            <person name="Haridas S."/>
            <person name="Albert R."/>
            <person name="Binder M."/>
            <person name="Bloem J."/>
            <person name="Labutti K."/>
            <person name="Salamov A."/>
            <person name="Andreopoulos B."/>
            <person name="Baker S."/>
            <person name="Barry K."/>
            <person name="Bills G."/>
            <person name="Bluhm B."/>
            <person name="Cannon C."/>
            <person name="Castanera R."/>
            <person name="Culley D."/>
            <person name="Daum C."/>
            <person name="Ezra D."/>
            <person name="Gonzalez J."/>
            <person name="Henrissat B."/>
            <person name="Kuo A."/>
            <person name="Liang C."/>
            <person name="Lipzen A."/>
            <person name="Lutzoni F."/>
            <person name="Magnuson J."/>
            <person name="Mondo S."/>
            <person name="Nolan M."/>
            <person name="Ohm R."/>
            <person name="Pangilinan J."/>
            <person name="Park H.-J."/>
            <person name="Ramirez L."/>
            <person name="Alfaro M."/>
            <person name="Sun H."/>
            <person name="Tritt A."/>
            <person name="Yoshinaga Y."/>
            <person name="Zwiers L.-H."/>
            <person name="Turgeon B."/>
            <person name="Goodwin S."/>
            <person name="Spatafora J."/>
            <person name="Crous P."/>
            <person name="Grigoriev I."/>
        </authorList>
    </citation>
    <scope>NUCLEOTIDE SEQUENCE</scope>
    <source>
        <strain evidence="2">CBS 123094</strain>
    </source>
</reference>
<evidence type="ECO:0000313" key="2">
    <source>
        <dbReference type="EMBL" id="KAF1993614.1"/>
    </source>
</evidence>
<evidence type="ECO:0000256" key="1">
    <source>
        <dbReference type="SAM" id="Phobius"/>
    </source>
</evidence>
<organism evidence="2 3">
    <name type="scientific">Amniculicola lignicola CBS 123094</name>
    <dbReference type="NCBI Taxonomy" id="1392246"/>
    <lineage>
        <taxon>Eukaryota</taxon>
        <taxon>Fungi</taxon>
        <taxon>Dikarya</taxon>
        <taxon>Ascomycota</taxon>
        <taxon>Pezizomycotina</taxon>
        <taxon>Dothideomycetes</taxon>
        <taxon>Pleosporomycetidae</taxon>
        <taxon>Pleosporales</taxon>
        <taxon>Amniculicolaceae</taxon>
        <taxon>Amniculicola</taxon>
    </lineage>
</organism>
<protein>
    <submittedName>
        <fullName evidence="2">Uncharacterized protein</fullName>
    </submittedName>
</protein>
<feature type="transmembrane region" description="Helical" evidence="1">
    <location>
        <begin position="189"/>
        <end position="210"/>
    </location>
</feature>
<keyword evidence="1" id="KW-0472">Membrane</keyword>
<keyword evidence="1" id="KW-0812">Transmembrane</keyword>
<gene>
    <name evidence="2" type="ORF">P154DRAFT_395171</name>
</gene>
<dbReference type="OrthoDB" id="5347452at2759"/>
<dbReference type="EMBL" id="ML977694">
    <property type="protein sequence ID" value="KAF1993614.1"/>
    <property type="molecule type" value="Genomic_DNA"/>
</dbReference>
<evidence type="ECO:0000313" key="3">
    <source>
        <dbReference type="Proteomes" id="UP000799779"/>
    </source>
</evidence>
<dbReference type="AlphaFoldDB" id="A0A6A5VXB3"/>
<name>A0A6A5VXB3_9PLEO</name>
<accession>A0A6A5VXB3</accession>